<proteinExistence type="inferred from homology"/>
<evidence type="ECO:0000313" key="9">
    <source>
        <dbReference type="EMBL" id="OXM84569.1"/>
    </source>
</evidence>
<protein>
    <submittedName>
        <fullName evidence="9">EamA family transporter</fullName>
    </submittedName>
</protein>
<keyword evidence="6 7" id="KW-0472">Membrane</keyword>
<dbReference type="PANTHER" id="PTHR32322">
    <property type="entry name" value="INNER MEMBRANE TRANSPORTER"/>
    <property type="match status" value="1"/>
</dbReference>
<feature type="transmembrane region" description="Helical" evidence="7">
    <location>
        <begin position="212"/>
        <end position="232"/>
    </location>
</feature>
<evidence type="ECO:0000256" key="6">
    <source>
        <dbReference type="ARBA" id="ARBA00023136"/>
    </source>
</evidence>
<evidence type="ECO:0000313" key="10">
    <source>
        <dbReference type="Proteomes" id="UP000215509"/>
    </source>
</evidence>
<evidence type="ECO:0000259" key="8">
    <source>
        <dbReference type="Pfam" id="PF00892"/>
    </source>
</evidence>
<evidence type="ECO:0000256" key="5">
    <source>
        <dbReference type="ARBA" id="ARBA00022989"/>
    </source>
</evidence>
<sequence length="306" mass="33676">MKQLSPIRQMILIAALVLLWGVSFPINKMMLQYTPPLLFAGMRTLTGAIFLVMFLLPKRQHIQWKRHKHVYIISSLLNVVLFFGLQTYGLKIMSSGLFSVLVYLQPVLVALFAWIWLGEQMSVVKAIGLGFGILGVAAISTRGEAGHMSGLGVILGIGTSVSWALGTVYVKKVSSVVHFMWLAAMQCMVGGIILILAGLWVEPWSAIQWSPVYWAGMGYSGILGVAGSWILYFTLVRSGEASVVTSYTFLVPIVSVLAGMLFLHESFTLYLWLGLIFIGISIGMVNLKPKSSRTRPAEGKVLNKFD</sequence>
<organism evidence="9 10">
    <name type="scientific">Paenibacillus rigui</name>
    <dbReference type="NCBI Taxonomy" id="554312"/>
    <lineage>
        <taxon>Bacteria</taxon>
        <taxon>Bacillati</taxon>
        <taxon>Bacillota</taxon>
        <taxon>Bacilli</taxon>
        <taxon>Bacillales</taxon>
        <taxon>Paenibacillaceae</taxon>
        <taxon>Paenibacillus</taxon>
    </lineage>
</organism>
<accession>A0A229UNU9</accession>
<dbReference type="EMBL" id="NMQW01000028">
    <property type="protein sequence ID" value="OXM84569.1"/>
    <property type="molecule type" value="Genomic_DNA"/>
</dbReference>
<evidence type="ECO:0000256" key="3">
    <source>
        <dbReference type="ARBA" id="ARBA00022475"/>
    </source>
</evidence>
<feature type="transmembrane region" description="Helical" evidence="7">
    <location>
        <begin position="38"/>
        <end position="57"/>
    </location>
</feature>
<dbReference type="InterPro" id="IPR050638">
    <property type="entry name" value="AA-Vitamin_Transporters"/>
</dbReference>
<keyword evidence="10" id="KW-1185">Reference proteome</keyword>
<feature type="domain" description="EamA" evidence="8">
    <location>
        <begin position="10"/>
        <end position="140"/>
    </location>
</feature>
<dbReference type="Pfam" id="PF00892">
    <property type="entry name" value="EamA"/>
    <property type="match status" value="2"/>
</dbReference>
<feature type="transmembrane region" description="Helical" evidence="7">
    <location>
        <begin position="123"/>
        <end position="141"/>
    </location>
</feature>
<feature type="transmembrane region" description="Helical" evidence="7">
    <location>
        <begin position="244"/>
        <end position="263"/>
    </location>
</feature>
<feature type="transmembrane region" description="Helical" evidence="7">
    <location>
        <begin position="147"/>
        <end position="170"/>
    </location>
</feature>
<feature type="transmembrane region" description="Helical" evidence="7">
    <location>
        <begin position="7"/>
        <end position="26"/>
    </location>
</feature>
<comment type="similarity">
    <text evidence="2">Belongs to the EamA transporter family.</text>
</comment>
<dbReference type="InterPro" id="IPR000620">
    <property type="entry name" value="EamA_dom"/>
</dbReference>
<feature type="transmembrane region" description="Helical" evidence="7">
    <location>
        <begin position="179"/>
        <end position="200"/>
    </location>
</feature>
<dbReference type="AlphaFoldDB" id="A0A229UNU9"/>
<comment type="caution">
    <text evidence="9">The sequence shown here is derived from an EMBL/GenBank/DDBJ whole genome shotgun (WGS) entry which is preliminary data.</text>
</comment>
<comment type="subcellular location">
    <subcellularLocation>
        <location evidence="1">Cell membrane</location>
        <topology evidence="1">Multi-pass membrane protein</topology>
    </subcellularLocation>
</comment>
<keyword evidence="3" id="KW-1003">Cell membrane</keyword>
<gene>
    <name evidence="9" type="ORF">CF651_19890</name>
</gene>
<evidence type="ECO:0000256" key="2">
    <source>
        <dbReference type="ARBA" id="ARBA00007362"/>
    </source>
</evidence>
<name>A0A229UNU9_9BACL</name>
<dbReference type="PANTHER" id="PTHR32322:SF18">
    <property type="entry name" value="S-ADENOSYLMETHIONINE_S-ADENOSYLHOMOCYSTEINE TRANSPORTER"/>
    <property type="match status" value="1"/>
</dbReference>
<evidence type="ECO:0000256" key="7">
    <source>
        <dbReference type="SAM" id="Phobius"/>
    </source>
</evidence>
<feature type="transmembrane region" description="Helical" evidence="7">
    <location>
        <begin position="269"/>
        <end position="287"/>
    </location>
</feature>
<dbReference type="RefSeq" id="WP_094016626.1">
    <property type="nucleotide sequence ID" value="NZ_NMQW01000028.1"/>
</dbReference>
<feature type="domain" description="EamA" evidence="8">
    <location>
        <begin position="151"/>
        <end position="286"/>
    </location>
</feature>
<dbReference type="GO" id="GO:0005886">
    <property type="term" value="C:plasma membrane"/>
    <property type="evidence" value="ECO:0007669"/>
    <property type="project" value="UniProtKB-SubCell"/>
</dbReference>
<keyword evidence="4 7" id="KW-0812">Transmembrane</keyword>
<dbReference type="SUPFAM" id="SSF103481">
    <property type="entry name" value="Multidrug resistance efflux transporter EmrE"/>
    <property type="match status" value="2"/>
</dbReference>
<dbReference type="OrthoDB" id="510638at2"/>
<feature type="transmembrane region" description="Helical" evidence="7">
    <location>
        <begin position="69"/>
        <end position="90"/>
    </location>
</feature>
<evidence type="ECO:0000256" key="1">
    <source>
        <dbReference type="ARBA" id="ARBA00004651"/>
    </source>
</evidence>
<dbReference type="Proteomes" id="UP000215509">
    <property type="component" value="Unassembled WGS sequence"/>
</dbReference>
<evidence type="ECO:0000256" key="4">
    <source>
        <dbReference type="ARBA" id="ARBA00022692"/>
    </source>
</evidence>
<feature type="transmembrane region" description="Helical" evidence="7">
    <location>
        <begin position="96"/>
        <end position="116"/>
    </location>
</feature>
<keyword evidence="5 7" id="KW-1133">Transmembrane helix</keyword>
<dbReference type="InterPro" id="IPR037185">
    <property type="entry name" value="EmrE-like"/>
</dbReference>
<reference evidence="9 10" key="1">
    <citation type="submission" date="2017-07" db="EMBL/GenBank/DDBJ databases">
        <title>Genome sequencing and assembly of Paenibacillus rigui.</title>
        <authorList>
            <person name="Mayilraj S."/>
        </authorList>
    </citation>
    <scope>NUCLEOTIDE SEQUENCE [LARGE SCALE GENOMIC DNA]</scope>
    <source>
        <strain evidence="9 10">JCM 16352</strain>
    </source>
</reference>